<feature type="non-terminal residue" evidence="1">
    <location>
        <position position="85"/>
    </location>
</feature>
<reference evidence="1" key="1">
    <citation type="journal article" date="2014" name="Front. Microbiol.">
        <title>High frequency of phylogenetically diverse reductive dehalogenase-homologous genes in deep subseafloor sedimentary metagenomes.</title>
        <authorList>
            <person name="Kawai M."/>
            <person name="Futagami T."/>
            <person name="Toyoda A."/>
            <person name="Takaki Y."/>
            <person name="Nishi S."/>
            <person name="Hori S."/>
            <person name="Arai W."/>
            <person name="Tsubouchi T."/>
            <person name="Morono Y."/>
            <person name="Uchiyama I."/>
            <person name="Ito T."/>
            <person name="Fujiyama A."/>
            <person name="Inagaki F."/>
            <person name="Takami H."/>
        </authorList>
    </citation>
    <scope>NUCLEOTIDE SEQUENCE</scope>
    <source>
        <strain evidence="1">Expedition CK06-06</strain>
    </source>
</reference>
<dbReference type="PANTHER" id="PTHR37291:SF1">
    <property type="entry name" value="TYPE IV METHYL-DIRECTED RESTRICTION ENZYME ECOKMCRB SUBUNIT"/>
    <property type="match status" value="1"/>
</dbReference>
<proteinExistence type="predicted"/>
<protein>
    <submittedName>
        <fullName evidence="1">Uncharacterized protein</fullName>
    </submittedName>
</protein>
<name>X1JFY8_9ZZZZ</name>
<gene>
    <name evidence="1" type="ORF">S03H2_71718</name>
</gene>
<dbReference type="EMBL" id="BARU01048130">
    <property type="protein sequence ID" value="GAH93616.1"/>
    <property type="molecule type" value="Genomic_DNA"/>
</dbReference>
<sequence length="85" mass="9917">YDLEGMEKKIAGVKIGLLLETINDRIEKLVDRDHQIGHSYFLNIVDEKKLMKVFEDKVIPLLQEYFYGNYERIGLVLGNGFVEKI</sequence>
<dbReference type="PANTHER" id="PTHR37291">
    <property type="entry name" value="5-METHYLCYTOSINE-SPECIFIC RESTRICTION ENZYME B"/>
    <property type="match status" value="1"/>
</dbReference>
<accession>X1JFY8</accession>
<dbReference type="InterPro" id="IPR052934">
    <property type="entry name" value="Methyl-DNA_Rec/Restrict_Enz"/>
</dbReference>
<dbReference type="AlphaFoldDB" id="X1JFY8"/>
<comment type="caution">
    <text evidence="1">The sequence shown here is derived from an EMBL/GenBank/DDBJ whole genome shotgun (WGS) entry which is preliminary data.</text>
</comment>
<evidence type="ECO:0000313" key="1">
    <source>
        <dbReference type="EMBL" id="GAH93616.1"/>
    </source>
</evidence>
<organism evidence="1">
    <name type="scientific">marine sediment metagenome</name>
    <dbReference type="NCBI Taxonomy" id="412755"/>
    <lineage>
        <taxon>unclassified sequences</taxon>
        <taxon>metagenomes</taxon>
        <taxon>ecological metagenomes</taxon>
    </lineage>
</organism>
<feature type="non-terminal residue" evidence="1">
    <location>
        <position position="1"/>
    </location>
</feature>